<dbReference type="Proteomes" id="UP000503640">
    <property type="component" value="Unassembled WGS sequence"/>
</dbReference>
<evidence type="ECO:0000256" key="1">
    <source>
        <dbReference type="SAM" id="Phobius"/>
    </source>
</evidence>
<gene>
    <name evidence="3" type="ORF">AMYX_14730</name>
</gene>
<sequence length="110" mass="11324">MRARWATFAVGLWLMLAPLVLGYPTVAAVLHDVALGLLVSVGTLAALEWPLVRFALAAPAIWLLAAADALGFGSRTVTANELASGVAVLLLALVPSGKVAEARHPAKMAA</sequence>
<dbReference type="AlphaFoldDB" id="A0A7I9VK06"/>
<reference evidence="4" key="1">
    <citation type="journal article" date="2020" name="Appl. Environ. Microbiol.">
        <title>Diazotrophic Anaeromyxobacter Isolates from Soils.</title>
        <authorList>
            <person name="Masuda Y."/>
            <person name="Yamanaka H."/>
            <person name="Xu Z.X."/>
            <person name="Shiratori Y."/>
            <person name="Aono T."/>
            <person name="Amachi S."/>
            <person name="Senoo K."/>
            <person name="Itoh H."/>
        </authorList>
    </citation>
    <scope>NUCLEOTIDE SEQUENCE [LARGE SCALE GENOMIC DNA]</scope>
    <source>
        <strain evidence="4">R267</strain>
    </source>
</reference>
<dbReference type="Pfam" id="PF03779">
    <property type="entry name" value="SPW"/>
    <property type="match status" value="1"/>
</dbReference>
<feature type="transmembrane region" description="Helical" evidence="1">
    <location>
        <begin position="46"/>
        <end position="65"/>
    </location>
</feature>
<keyword evidence="4" id="KW-1185">Reference proteome</keyword>
<evidence type="ECO:0000259" key="2">
    <source>
        <dbReference type="Pfam" id="PF03779"/>
    </source>
</evidence>
<organism evidence="3 4">
    <name type="scientific">Anaeromyxobacter diazotrophicus</name>
    <dbReference type="NCBI Taxonomy" id="2590199"/>
    <lineage>
        <taxon>Bacteria</taxon>
        <taxon>Pseudomonadati</taxon>
        <taxon>Myxococcota</taxon>
        <taxon>Myxococcia</taxon>
        <taxon>Myxococcales</taxon>
        <taxon>Cystobacterineae</taxon>
        <taxon>Anaeromyxobacteraceae</taxon>
        <taxon>Anaeromyxobacter</taxon>
    </lineage>
</organism>
<accession>A0A7I9VK06</accession>
<name>A0A7I9VK06_9BACT</name>
<protein>
    <recommendedName>
        <fullName evidence="2">SPW repeat-containing integral membrane domain-containing protein</fullName>
    </recommendedName>
</protein>
<feature type="domain" description="SPW repeat-containing integral membrane" evidence="2">
    <location>
        <begin position="4"/>
        <end position="93"/>
    </location>
</feature>
<dbReference type="InterPro" id="IPR005530">
    <property type="entry name" value="SPW"/>
</dbReference>
<evidence type="ECO:0000313" key="3">
    <source>
        <dbReference type="EMBL" id="GEJ56732.1"/>
    </source>
</evidence>
<keyword evidence="1" id="KW-1133">Transmembrane helix</keyword>
<proteinExistence type="predicted"/>
<evidence type="ECO:0000313" key="4">
    <source>
        <dbReference type="Proteomes" id="UP000503640"/>
    </source>
</evidence>
<keyword evidence="1" id="KW-0812">Transmembrane</keyword>
<keyword evidence="1" id="KW-0472">Membrane</keyword>
<comment type="caution">
    <text evidence="3">The sequence shown here is derived from an EMBL/GenBank/DDBJ whole genome shotgun (WGS) entry which is preliminary data.</text>
</comment>
<dbReference type="EMBL" id="BJTG01000003">
    <property type="protein sequence ID" value="GEJ56732.1"/>
    <property type="molecule type" value="Genomic_DNA"/>
</dbReference>